<reference evidence="2" key="1">
    <citation type="journal article" date="2023" name="Commun. Biol.">
        <title>Genome analysis of Parmales, the sister group of diatoms, reveals the evolutionary specialization of diatoms from phago-mixotrophs to photoautotrophs.</title>
        <authorList>
            <person name="Ban H."/>
            <person name="Sato S."/>
            <person name="Yoshikawa S."/>
            <person name="Yamada K."/>
            <person name="Nakamura Y."/>
            <person name="Ichinomiya M."/>
            <person name="Sato N."/>
            <person name="Blanc-Mathieu R."/>
            <person name="Endo H."/>
            <person name="Kuwata A."/>
            <person name="Ogata H."/>
        </authorList>
    </citation>
    <scope>NUCLEOTIDE SEQUENCE [LARGE SCALE GENOMIC DNA]</scope>
    <source>
        <strain evidence="2">NIES 3699</strain>
    </source>
</reference>
<protein>
    <submittedName>
        <fullName evidence="1">Uncharacterized protein</fullName>
    </submittedName>
</protein>
<sequence length="445" mass="48817">MPESQSPGIQASQVKALQTELKKTVALLKAECEANAEAVARLDEECAAKEASAEVVGEVKAKLEAKDEAVRKLQTVVAEINSDATLQARRRRADATATSVEPLDPDNPMVRKVGNVLSQNTTINDCRSDVTIHEEMEAFLEALLGDQMKMGKMLFQKVVEEGVTYWSFMVNTTICCDLLLRISVRQDEEEVVVKVESVDEEELESASLPNPHSTASKKFRLLLKEGIIVLRPLQFGQTSFTFMAQVDVGEVAKDVVVASSVSALGSTAVTDENSSKGAAVKKLGAGFESAKGDKLFYKLAEMFYDRFKKEDVIDARRKADFIENIPNAPPLTGDEKKMIKESMKQVEDVASRAKRVAGTANESVEKFLYRDGEGGAAVGMTVAKIDVAAVTFFTELWLIDTYALKAENKSFAINEVWNDLDGTRSLQYTISVSPPGGFQDRLFET</sequence>
<proteinExistence type="predicted"/>
<gene>
    <name evidence="1" type="ORF">TrVE_jg49</name>
</gene>
<dbReference type="EMBL" id="BRXX01000526">
    <property type="protein sequence ID" value="GMI15626.1"/>
    <property type="molecule type" value="Genomic_DNA"/>
</dbReference>
<evidence type="ECO:0000313" key="1">
    <source>
        <dbReference type="EMBL" id="GMI15626.1"/>
    </source>
</evidence>
<evidence type="ECO:0000313" key="2">
    <source>
        <dbReference type="Proteomes" id="UP001165160"/>
    </source>
</evidence>
<dbReference type="Proteomes" id="UP001165160">
    <property type="component" value="Unassembled WGS sequence"/>
</dbReference>
<dbReference type="AlphaFoldDB" id="A0A9W7FPD2"/>
<keyword evidence="2" id="KW-1185">Reference proteome</keyword>
<name>A0A9W7FPD2_9STRA</name>
<comment type="caution">
    <text evidence="1">The sequence shown here is derived from an EMBL/GenBank/DDBJ whole genome shotgun (WGS) entry which is preliminary data.</text>
</comment>
<organism evidence="1 2">
    <name type="scientific">Triparma verrucosa</name>
    <dbReference type="NCBI Taxonomy" id="1606542"/>
    <lineage>
        <taxon>Eukaryota</taxon>
        <taxon>Sar</taxon>
        <taxon>Stramenopiles</taxon>
        <taxon>Ochrophyta</taxon>
        <taxon>Bolidophyceae</taxon>
        <taxon>Parmales</taxon>
        <taxon>Triparmaceae</taxon>
        <taxon>Triparma</taxon>
    </lineage>
</organism>
<accession>A0A9W7FPD2</accession>